<sequence length="211" mass="23114">MKTAQATCLNLNQAFHLYNAQGVVRNVSARARVCIQGRSEQFVKVILLADYKTSYWDPELASAYAVAATFVLDGISERSYQEAVDLAIRQHGRGPNGQSQRSEMQALCDLIASGSAVCIQRDLDLIVTLQQGDMQVPAMEATLAAIPVQVMYDAERTVAGIMGEFTADKISQLVSITMGEGTSNFTKERLEHESQCGEHANWRIELNNVAA</sequence>
<proteinExistence type="predicted"/>
<evidence type="ECO:0000313" key="2">
    <source>
        <dbReference type="Proteomes" id="UP000003811"/>
    </source>
</evidence>
<dbReference type="EMBL" id="CP047261">
    <property type="protein sequence ID" value="QHF00736.1"/>
    <property type="molecule type" value="Genomic_DNA"/>
</dbReference>
<name>A0A8T8CAT3_PSEYM</name>
<dbReference type="AlphaFoldDB" id="A0A8T8CAT3"/>
<protein>
    <submittedName>
        <fullName evidence="1">Uncharacterized protein</fullName>
    </submittedName>
</protein>
<keyword evidence="1" id="KW-0614">Plasmid</keyword>
<geneLocation type="plasmid" evidence="1 2">
    <name>pPma4326F</name>
</geneLocation>
<dbReference type="Proteomes" id="UP000003811">
    <property type="component" value="Plasmid pPma4326F"/>
</dbReference>
<organism evidence="1 2">
    <name type="scientific">Pseudomonas syringae pv. maculicola str. ES4326</name>
    <dbReference type="NCBI Taxonomy" id="629265"/>
    <lineage>
        <taxon>Bacteria</taxon>
        <taxon>Pseudomonadati</taxon>
        <taxon>Pseudomonadota</taxon>
        <taxon>Gammaproteobacteria</taxon>
        <taxon>Pseudomonadales</taxon>
        <taxon>Pseudomonadaceae</taxon>
        <taxon>Pseudomonas</taxon>
    </lineage>
</organism>
<dbReference type="RefSeq" id="WP_007250626.1">
    <property type="nucleotide sequence ID" value="NZ_CP047261.1"/>
</dbReference>
<evidence type="ECO:0000313" key="1">
    <source>
        <dbReference type="EMBL" id="QHF00736.1"/>
    </source>
</evidence>
<reference evidence="1 2" key="1">
    <citation type="journal article" date="2011" name="PLoS Pathog.">
        <title>Dynamic evolution of pathogenicity revealed by sequencing and comparative genomics of 19 Pseudomonas syringae isolates.</title>
        <authorList>
            <person name="Baltrus D.A."/>
            <person name="Nishimura M.T."/>
            <person name="Romanchuk A."/>
            <person name="Chang J.H."/>
            <person name="Mukhtar M.S."/>
            <person name="Cherkis K."/>
            <person name="Roach J."/>
            <person name="Grant S.R."/>
            <person name="Jones C.D."/>
            <person name="Dangl J.L."/>
        </authorList>
    </citation>
    <scope>NUCLEOTIDE SEQUENCE [LARGE SCALE GENOMIC DNA]</scope>
    <source>
        <strain evidence="1 2">ES4326</strain>
    </source>
</reference>
<gene>
    <name evidence="1" type="ORF">PMA4326_030050</name>
</gene>
<accession>A0A8T8CAT3</accession>